<feature type="transmembrane region" description="Helical" evidence="8">
    <location>
        <begin position="249"/>
        <end position="275"/>
    </location>
</feature>
<keyword evidence="6 8" id="KW-1133">Transmembrane helix</keyword>
<feature type="transmembrane region" description="Helical" evidence="8">
    <location>
        <begin position="21"/>
        <end position="41"/>
    </location>
</feature>
<keyword evidence="3" id="KW-0813">Transport</keyword>
<dbReference type="OrthoDB" id="3078158at2"/>
<evidence type="ECO:0000313" key="11">
    <source>
        <dbReference type="Proteomes" id="UP000245634"/>
    </source>
</evidence>
<evidence type="ECO:0000256" key="8">
    <source>
        <dbReference type="SAM" id="Phobius"/>
    </source>
</evidence>
<comment type="caution">
    <text evidence="10">The sequence shown here is derived from an EMBL/GenBank/DDBJ whole genome shotgun (WGS) entry which is preliminary data.</text>
</comment>
<keyword evidence="7 8" id="KW-0472">Membrane</keyword>
<dbReference type="Pfam" id="PF12698">
    <property type="entry name" value="ABC2_membrane_3"/>
    <property type="match status" value="1"/>
</dbReference>
<feature type="transmembrane region" description="Helical" evidence="8">
    <location>
        <begin position="206"/>
        <end position="228"/>
    </location>
</feature>
<evidence type="ECO:0000256" key="7">
    <source>
        <dbReference type="ARBA" id="ARBA00023136"/>
    </source>
</evidence>
<feature type="domain" description="ABC transmembrane type-2" evidence="9">
    <location>
        <begin position="173"/>
        <end position="396"/>
    </location>
</feature>
<sequence>MVKIGLIAWKDTLIRLRDWKVLLIMLLMPILLSMILGSALAGQTNADAMSLPDMTVATFDGHGGGFSEGLLDGLLGGPKLKDKLTLVKMASPEEVKSAVEAQKVDVGIVIESKKIRVLRDPGKPTSGQFVQTLTESYVLRVGAVATSTKVVVKERSNSIPASQVGEVDFAKMASAVADQLKPVAISPNASVLETPIGEKAVSAKQYYAVAMTAMFLLYNVAIGAKSILNERGTETLARMMVSPTSKSSILLGKFVGTLLYSMIQFVVMVLATRFIFGVEWGGNGAQVLVLGLMYAVAVAGLSMMIASMISSEKVADLVSGIGALIAAVLGGSIVPLSEFPDLMQKLSLVTPNAWALNGLLDIMSGTTWQALWLPMLMLLGMGTVTLCVGTWRLAAR</sequence>
<evidence type="ECO:0000259" key="9">
    <source>
        <dbReference type="PROSITE" id="PS51012"/>
    </source>
</evidence>
<feature type="transmembrane region" description="Helical" evidence="8">
    <location>
        <begin position="371"/>
        <end position="394"/>
    </location>
</feature>
<keyword evidence="11" id="KW-1185">Reference proteome</keyword>
<name>A0A316D4D9_9BACL</name>
<organism evidence="10 11">
    <name type="scientific">Tumebacillus permanentifrigoris</name>
    <dbReference type="NCBI Taxonomy" id="378543"/>
    <lineage>
        <taxon>Bacteria</taxon>
        <taxon>Bacillati</taxon>
        <taxon>Bacillota</taxon>
        <taxon>Bacilli</taxon>
        <taxon>Bacillales</taxon>
        <taxon>Alicyclobacillaceae</taxon>
        <taxon>Tumebacillus</taxon>
    </lineage>
</organism>
<protein>
    <submittedName>
        <fullName evidence="10">ABC-2 type transport system permease protein</fullName>
    </submittedName>
</protein>
<feature type="transmembrane region" description="Helical" evidence="8">
    <location>
        <begin position="317"/>
        <end position="336"/>
    </location>
</feature>
<dbReference type="EMBL" id="QGGL01000041">
    <property type="protein sequence ID" value="PWK03933.1"/>
    <property type="molecule type" value="Genomic_DNA"/>
</dbReference>
<gene>
    <name evidence="10" type="ORF">C7459_1413</name>
</gene>
<evidence type="ECO:0000256" key="6">
    <source>
        <dbReference type="ARBA" id="ARBA00022989"/>
    </source>
</evidence>
<comment type="similarity">
    <text evidence="2">Belongs to the ABC-2 integral membrane protein family.</text>
</comment>
<reference evidence="10 11" key="1">
    <citation type="submission" date="2018-05" db="EMBL/GenBank/DDBJ databases">
        <title>Genomic Encyclopedia of Type Strains, Phase IV (KMG-IV): sequencing the most valuable type-strain genomes for metagenomic binning, comparative biology and taxonomic classification.</title>
        <authorList>
            <person name="Goeker M."/>
        </authorList>
    </citation>
    <scope>NUCLEOTIDE SEQUENCE [LARGE SCALE GENOMIC DNA]</scope>
    <source>
        <strain evidence="10 11">DSM 18773</strain>
    </source>
</reference>
<feature type="transmembrane region" description="Helical" evidence="8">
    <location>
        <begin position="287"/>
        <end position="305"/>
    </location>
</feature>
<dbReference type="GO" id="GO:0140359">
    <property type="term" value="F:ABC-type transporter activity"/>
    <property type="evidence" value="ECO:0007669"/>
    <property type="project" value="InterPro"/>
</dbReference>
<evidence type="ECO:0000256" key="4">
    <source>
        <dbReference type="ARBA" id="ARBA00022475"/>
    </source>
</evidence>
<evidence type="ECO:0000256" key="5">
    <source>
        <dbReference type="ARBA" id="ARBA00022692"/>
    </source>
</evidence>
<dbReference type="PANTHER" id="PTHR30294">
    <property type="entry name" value="MEMBRANE COMPONENT OF ABC TRANSPORTER YHHJ-RELATED"/>
    <property type="match status" value="1"/>
</dbReference>
<dbReference type="PROSITE" id="PS51012">
    <property type="entry name" value="ABC_TM2"/>
    <property type="match status" value="1"/>
</dbReference>
<evidence type="ECO:0000256" key="2">
    <source>
        <dbReference type="ARBA" id="ARBA00007783"/>
    </source>
</evidence>
<accession>A0A316D4D9</accession>
<dbReference type="AlphaFoldDB" id="A0A316D4D9"/>
<evidence type="ECO:0000313" key="10">
    <source>
        <dbReference type="EMBL" id="PWK03933.1"/>
    </source>
</evidence>
<keyword evidence="5 8" id="KW-0812">Transmembrane</keyword>
<keyword evidence="4" id="KW-1003">Cell membrane</keyword>
<dbReference type="InterPro" id="IPR047817">
    <property type="entry name" value="ABC2_TM_bact-type"/>
</dbReference>
<proteinExistence type="inferred from homology"/>
<dbReference type="Proteomes" id="UP000245634">
    <property type="component" value="Unassembled WGS sequence"/>
</dbReference>
<dbReference type="PANTHER" id="PTHR30294:SF48">
    <property type="entry name" value="LINEARMYCIN RESISTANCE PERMEASE PROTEIN LNRM"/>
    <property type="match status" value="1"/>
</dbReference>
<evidence type="ECO:0000256" key="1">
    <source>
        <dbReference type="ARBA" id="ARBA00004651"/>
    </source>
</evidence>
<evidence type="ECO:0000256" key="3">
    <source>
        <dbReference type="ARBA" id="ARBA00022448"/>
    </source>
</evidence>
<dbReference type="InterPro" id="IPR051449">
    <property type="entry name" value="ABC-2_transporter_component"/>
</dbReference>
<dbReference type="GO" id="GO:0005886">
    <property type="term" value="C:plasma membrane"/>
    <property type="evidence" value="ECO:0007669"/>
    <property type="project" value="UniProtKB-SubCell"/>
</dbReference>
<dbReference type="InterPro" id="IPR013525">
    <property type="entry name" value="ABC2_TM"/>
</dbReference>
<comment type="subcellular location">
    <subcellularLocation>
        <location evidence="1">Cell membrane</location>
        <topology evidence="1">Multi-pass membrane protein</topology>
    </subcellularLocation>
</comment>